<name>A0ABW7CDV0_9CYAN</name>
<sequence>MGGVSRNRQRWQSAMVYGAIALCCVLGGWVWSGLGIWGLADRGGDSIAQATEPPPALLSQLPPPQVHPLPARLQQWRDRPAAQSRLVPPRNGAGDDLDPNSFGSDYFDQIEPSIVGHLIWSQFPITVALAPTPPRAAAWRKAVTQAIADWQPYLSLQLLDAGDSTPADITIALGNPTLRNAAGLPRAANARTTYEFYWDLRGDRPRLAHRFTMLLRGDRAFAQLLGTARHELGHALGIWGHSPNPQDALYAAAVANPPPISDRDLNTLVKIYEQPTRLGWPLN</sequence>
<evidence type="ECO:0000259" key="2">
    <source>
        <dbReference type="SMART" id="SM00235"/>
    </source>
</evidence>
<dbReference type="Gene3D" id="3.40.390.10">
    <property type="entry name" value="Collagenase (Catalytic Domain)"/>
    <property type="match status" value="1"/>
</dbReference>
<gene>
    <name evidence="3" type="ORF">VPK24_16710</name>
</gene>
<organism evidence="3 4">
    <name type="scientific">Limnothrix redekei LRLZ20PSL1</name>
    <dbReference type="NCBI Taxonomy" id="3112953"/>
    <lineage>
        <taxon>Bacteria</taxon>
        <taxon>Bacillati</taxon>
        <taxon>Cyanobacteriota</taxon>
        <taxon>Cyanophyceae</taxon>
        <taxon>Pseudanabaenales</taxon>
        <taxon>Pseudanabaenaceae</taxon>
        <taxon>Limnothrix</taxon>
    </lineage>
</organism>
<dbReference type="EMBL" id="JAZAQF010000088">
    <property type="protein sequence ID" value="MFG3819289.1"/>
    <property type="molecule type" value="Genomic_DNA"/>
</dbReference>
<keyword evidence="1" id="KW-0812">Transmembrane</keyword>
<dbReference type="RefSeq" id="WP_393015108.1">
    <property type="nucleotide sequence ID" value="NZ_JAZAQF010000088.1"/>
</dbReference>
<dbReference type="SMART" id="SM00235">
    <property type="entry name" value="ZnMc"/>
    <property type="match status" value="1"/>
</dbReference>
<dbReference type="CDD" id="cd04279">
    <property type="entry name" value="ZnMc_MMP_like_1"/>
    <property type="match status" value="1"/>
</dbReference>
<dbReference type="InterPro" id="IPR024079">
    <property type="entry name" value="MetalloPept_cat_dom_sf"/>
</dbReference>
<dbReference type="InterPro" id="IPR006026">
    <property type="entry name" value="Peptidase_Metallo"/>
</dbReference>
<dbReference type="SUPFAM" id="SSF55486">
    <property type="entry name" value="Metalloproteases ('zincins'), catalytic domain"/>
    <property type="match status" value="1"/>
</dbReference>
<reference evidence="4" key="1">
    <citation type="journal article" date="2024" name="Algal Res.">
        <title>Biochemical, toxicological and genomic investigation of a high-biomass producing Limnothrix strain isolated from Italian shallow drinking water reservoir.</title>
        <authorList>
            <person name="Simonazzi M."/>
            <person name="Shishido T.K."/>
            <person name="Delbaje E."/>
            <person name="Wahlsten M."/>
            <person name="Fewer D.P."/>
            <person name="Sivonen K."/>
            <person name="Pezzolesi L."/>
            <person name="Pistocchi R."/>
        </authorList>
    </citation>
    <scope>NUCLEOTIDE SEQUENCE [LARGE SCALE GENOMIC DNA]</scope>
    <source>
        <strain evidence="4">LRLZ20PSL1</strain>
    </source>
</reference>
<protein>
    <recommendedName>
        <fullName evidence="2">Peptidase metallopeptidase domain-containing protein</fullName>
    </recommendedName>
</protein>
<comment type="caution">
    <text evidence="3">The sequence shown here is derived from an EMBL/GenBank/DDBJ whole genome shotgun (WGS) entry which is preliminary data.</text>
</comment>
<keyword evidence="4" id="KW-1185">Reference proteome</keyword>
<feature type="transmembrane region" description="Helical" evidence="1">
    <location>
        <begin position="16"/>
        <end position="40"/>
    </location>
</feature>
<keyword evidence="1" id="KW-0472">Membrane</keyword>
<evidence type="ECO:0000256" key="1">
    <source>
        <dbReference type="SAM" id="Phobius"/>
    </source>
</evidence>
<accession>A0ABW7CDV0</accession>
<evidence type="ECO:0000313" key="3">
    <source>
        <dbReference type="EMBL" id="MFG3819289.1"/>
    </source>
</evidence>
<keyword evidence="1" id="KW-1133">Transmembrane helix</keyword>
<proteinExistence type="predicted"/>
<feature type="domain" description="Peptidase metallopeptidase" evidence="2">
    <location>
        <begin position="116"/>
        <end position="274"/>
    </location>
</feature>
<dbReference type="Proteomes" id="UP001604335">
    <property type="component" value="Unassembled WGS sequence"/>
</dbReference>
<evidence type="ECO:0000313" key="4">
    <source>
        <dbReference type="Proteomes" id="UP001604335"/>
    </source>
</evidence>